<evidence type="ECO:0000256" key="4">
    <source>
        <dbReference type="ARBA" id="ARBA00023212"/>
    </source>
</evidence>
<keyword evidence="4" id="KW-0206">Cytoskeleton</keyword>
<dbReference type="PANTHER" id="PTHR21490:SF0">
    <property type="entry name" value="ENKURIN"/>
    <property type="match status" value="1"/>
</dbReference>
<dbReference type="EMBL" id="JAQMWT010000319">
    <property type="protein sequence ID" value="KAJ8604981.1"/>
    <property type="molecule type" value="Genomic_DNA"/>
</dbReference>
<keyword evidence="8" id="KW-1185">Reference proteome</keyword>
<gene>
    <name evidence="7" type="ORF">CTAYLR_006895</name>
</gene>
<dbReference type="GO" id="GO:0005929">
    <property type="term" value="C:cilium"/>
    <property type="evidence" value="ECO:0007669"/>
    <property type="project" value="UniProtKB-SubCell"/>
</dbReference>
<keyword evidence="3" id="KW-0963">Cytoplasm</keyword>
<evidence type="ECO:0000256" key="5">
    <source>
        <dbReference type="ARBA" id="ARBA00023273"/>
    </source>
</evidence>
<name>A0AAD7UGK0_9STRA</name>
<evidence type="ECO:0000256" key="2">
    <source>
        <dbReference type="ARBA" id="ARBA00004245"/>
    </source>
</evidence>
<dbReference type="InterPro" id="IPR027012">
    <property type="entry name" value="Enkurin_dom"/>
</dbReference>
<evidence type="ECO:0000313" key="7">
    <source>
        <dbReference type="EMBL" id="KAJ8604981.1"/>
    </source>
</evidence>
<evidence type="ECO:0000313" key="8">
    <source>
        <dbReference type="Proteomes" id="UP001230188"/>
    </source>
</evidence>
<dbReference type="GO" id="GO:0005856">
    <property type="term" value="C:cytoskeleton"/>
    <property type="evidence" value="ECO:0007669"/>
    <property type="project" value="UniProtKB-SubCell"/>
</dbReference>
<proteinExistence type="predicted"/>
<dbReference type="PROSITE" id="PS51665">
    <property type="entry name" value="ENKURIN"/>
    <property type="match status" value="1"/>
</dbReference>
<evidence type="ECO:0000256" key="1">
    <source>
        <dbReference type="ARBA" id="ARBA00004138"/>
    </source>
</evidence>
<comment type="caution">
    <text evidence="7">The sequence shown here is derived from an EMBL/GenBank/DDBJ whole genome shotgun (WGS) entry which is preliminary data.</text>
</comment>
<sequence>MAESIYNLVPVEIENPAKPKMYRSMHDPKTPVTGSTFGIRGTTQSLGAGCIKKKDTATFGKPPRTQIPDPRTYLKGGDKLSRVPARVEVDEFHYQGERKELVPKRGDRPVMGLKTTKNFITANAVEAILQVPKIKVTEEPDYLKKTDYGQPPGYLEQVKEEIRRENEMIDAYVKEQMGYCHDDNDEPTEQLADDERIALIKALKTKWDAVNAKYQKMTHNVNLDTVGKVKRKEAMESELKALEADIGKLEKPQPIYIKRDC</sequence>
<keyword evidence="5" id="KW-0966">Cell projection</keyword>
<evidence type="ECO:0000259" key="6">
    <source>
        <dbReference type="PROSITE" id="PS51665"/>
    </source>
</evidence>
<evidence type="ECO:0000256" key="3">
    <source>
        <dbReference type="ARBA" id="ARBA00022490"/>
    </source>
</evidence>
<reference evidence="7" key="1">
    <citation type="submission" date="2023-01" db="EMBL/GenBank/DDBJ databases">
        <title>Metagenome sequencing of chrysophaentin producing Chrysophaeum taylorii.</title>
        <authorList>
            <person name="Davison J."/>
            <person name="Bewley C."/>
        </authorList>
    </citation>
    <scope>NUCLEOTIDE SEQUENCE</scope>
    <source>
        <strain evidence="7">NIES-1699</strain>
    </source>
</reference>
<comment type="subcellular location">
    <subcellularLocation>
        <location evidence="1">Cell projection</location>
        <location evidence="1">Cilium</location>
    </subcellularLocation>
    <subcellularLocation>
        <location evidence="2">Cytoplasm</location>
        <location evidence="2">Cytoskeleton</location>
    </subcellularLocation>
</comment>
<dbReference type="GO" id="GO:0005516">
    <property type="term" value="F:calmodulin binding"/>
    <property type="evidence" value="ECO:0007669"/>
    <property type="project" value="TreeGrafter"/>
</dbReference>
<protein>
    <recommendedName>
        <fullName evidence="6">Enkurin domain-containing protein</fullName>
    </recommendedName>
</protein>
<dbReference type="Proteomes" id="UP001230188">
    <property type="component" value="Unassembled WGS sequence"/>
</dbReference>
<organism evidence="7 8">
    <name type="scientific">Chrysophaeum taylorii</name>
    <dbReference type="NCBI Taxonomy" id="2483200"/>
    <lineage>
        <taxon>Eukaryota</taxon>
        <taxon>Sar</taxon>
        <taxon>Stramenopiles</taxon>
        <taxon>Ochrophyta</taxon>
        <taxon>Pelagophyceae</taxon>
        <taxon>Pelagomonadales</taxon>
        <taxon>Pelagomonadaceae</taxon>
        <taxon>Chrysophaeum</taxon>
    </lineage>
</organism>
<accession>A0AAD7UGK0</accession>
<dbReference type="Pfam" id="PF13864">
    <property type="entry name" value="Enkurin"/>
    <property type="match status" value="1"/>
</dbReference>
<dbReference type="InterPro" id="IPR052102">
    <property type="entry name" value="Enkurin_domain-protein"/>
</dbReference>
<dbReference type="PANTHER" id="PTHR21490">
    <property type="entry name" value="ENKURIN-RELATED"/>
    <property type="match status" value="1"/>
</dbReference>
<feature type="domain" description="Enkurin" evidence="6">
    <location>
        <begin position="157"/>
        <end position="257"/>
    </location>
</feature>
<dbReference type="AlphaFoldDB" id="A0AAD7UGK0"/>